<evidence type="ECO:0000256" key="2">
    <source>
        <dbReference type="SAM" id="Coils"/>
    </source>
</evidence>
<keyword evidence="6" id="KW-1185">Reference proteome</keyword>
<feature type="compositionally biased region" description="Basic and acidic residues" evidence="3">
    <location>
        <begin position="265"/>
        <end position="387"/>
    </location>
</feature>
<dbReference type="Proteomes" id="UP000007635">
    <property type="component" value="Chromosome XX"/>
</dbReference>
<name>A0AAQ4Q3T1_GASAC</name>
<evidence type="ECO:0000256" key="1">
    <source>
        <dbReference type="ARBA" id="ARBA00023054"/>
    </source>
</evidence>
<dbReference type="PANTHER" id="PTHR28638:SF3">
    <property type="entry name" value="PRE-B-CELL LEUKEMIA TRANSCRIPTION FACTOR-INTERACTING PROTEIN 1 ISOFORM X1"/>
    <property type="match status" value="1"/>
</dbReference>
<dbReference type="PANTHER" id="PTHR28638">
    <property type="entry name" value="CELL CYCLE PROGRESSION PROTEIN 1"/>
    <property type="match status" value="1"/>
</dbReference>
<accession>A0AAQ4Q3T1</accession>
<feature type="coiled-coil region" evidence="2">
    <location>
        <begin position="104"/>
        <end position="175"/>
    </location>
</feature>
<feature type="region of interest" description="Disordered" evidence="3">
    <location>
        <begin position="1"/>
        <end position="66"/>
    </location>
</feature>
<dbReference type="AlphaFoldDB" id="A0AAQ4Q3T1"/>
<keyword evidence="1 2" id="KW-0175">Coiled coil</keyword>
<keyword evidence="4" id="KW-0812">Transmembrane</keyword>
<dbReference type="GO" id="GO:0016020">
    <property type="term" value="C:membrane"/>
    <property type="evidence" value="ECO:0007669"/>
    <property type="project" value="TreeGrafter"/>
</dbReference>
<evidence type="ECO:0000313" key="5">
    <source>
        <dbReference type="Ensembl" id="ENSGACP00000045849.1"/>
    </source>
</evidence>
<dbReference type="GeneTree" id="ENSGT00730000111747"/>
<keyword evidence="4" id="KW-0472">Membrane</keyword>
<keyword evidence="4" id="KW-1133">Transmembrane helix</keyword>
<reference evidence="5" key="3">
    <citation type="submission" date="2025-09" db="UniProtKB">
        <authorList>
            <consortium name="Ensembl"/>
        </authorList>
    </citation>
    <scope>IDENTIFICATION</scope>
</reference>
<feature type="region of interest" description="Disordered" evidence="3">
    <location>
        <begin position="555"/>
        <end position="578"/>
    </location>
</feature>
<organism evidence="5 6">
    <name type="scientific">Gasterosteus aculeatus aculeatus</name>
    <name type="common">three-spined stickleback</name>
    <dbReference type="NCBI Taxonomy" id="481459"/>
    <lineage>
        <taxon>Eukaryota</taxon>
        <taxon>Metazoa</taxon>
        <taxon>Chordata</taxon>
        <taxon>Craniata</taxon>
        <taxon>Vertebrata</taxon>
        <taxon>Euteleostomi</taxon>
        <taxon>Actinopterygii</taxon>
        <taxon>Neopterygii</taxon>
        <taxon>Teleostei</taxon>
        <taxon>Neoteleostei</taxon>
        <taxon>Acanthomorphata</taxon>
        <taxon>Eupercaria</taxon>
        <taxon>Perciformes</taxon>
        <taxon>Cottioidei</taxon>
        <taxon>Gasterosteales</taxon>
        <taxon>Gasterosteidae</taxon>
        <taxon>Gasterosteus</taxon>
    </lineage>
</organism>
<evidence type="ECO:0000313" key="6">
    <source>
        <dbReference type="Proteomes" id="UP000007635"/>
    </source>
</evidence>
<feature type="compositionally biased region" description="Basic and acidic residues" evidence="3">
    <location>
        <begin position="211"/>
        <end position="256"/>
    </location>
</feature>
<feature type="region of interest" description="Disordered" evidence="3">
    <location>
        <begin position="199"/>
        <end position="480"/>
    </location>
</feature>
<feature type="transmembrane region" description="Helical" evidence="4">
    <location>
        <begin position="74"/>
        <end position="91"/>
    </location>
</feature>
<reference evidence="5" key="2">
    <citation type="submission" date="2025-08" db="UniProtKB">
        <authorList>
            <consortium name="Ensembl"/>
        </authorList>
    </citation>
    <scope>IDENTIFICATION</scope>
</reference>
<dbReference type="Ensembl" id="ENSGACT00000073109.1">
    <property type="protein sequence ID" value="ENSGACP00000045849.1"/>
    <property type="gene ID" value="ENSGACG00000012083.2"/>
</dbReference>
<evidence type="ECO:0000256" key="4">
    <source>
        <dbReference type="SAM" id="Phobius"/>
    </source>
</evidence>
<reference evidence="5 6" key="1">
    <citation type="journal article" date="2021" name="G3 (Bethesda)">
        <title>Improved contiguity of the threespine stickleback genome using long-read sequencing.</title>
        <authorList>
            <person name="Nath S."/>
            <person name="Shaw D.E."/>
            <person name="White M.A."/>
        </authorList>
    </citation>
    <scope>NUCLEOTIDE SEQUENCE [LARGE SCALE GENOMIC DNA]</scope>
    <source>
        <strain evidence="5 6">Lake Benthic</strain>
    </source>
</reference>
<evidence type="ECO:0000256" key="3">
    <source>
        <dbReference type="SAM" id="MobiDB-lite"/>
    </source>
</evidence>
<feature type="compositionally biased region" description="Basic and acidic residues" evidence="3">
    <location>
        <begin position="394"/>
        <end position="451"/>
    </location>
</feature>
<proteinExistence type="predicted"/>
<protein>
    <submittedName>
        <fullName evidence="5">Pre-B-cell leukemia homeobox interacting protein 1b</fullName>
    </submittedName>
</protein>
<feature type="compositionally biased region" description="Basic and acidic residues" evidence="3">
    <location>
        <begin position="14"/>
        <end position="29"/>
    </location>
</feature>
<sequence>MPTHEQTPAGAQEGEGRSEKTGEEAEPELRRRRSLLAALERIGRTEEEEEVEEEFRLPQQGDDDNDSGFSVNKCILAVVILIGLGTIFFSVDADSSELLNKQQISLLQAQLQEQKAELKVAKLQADEGVKGRLQWEEMEKENSRLKKEMASLPVLQKENERMKRELESVPALQRELESLRSTFFAFCVFPLAASEAAPAAVKSVTSPPSERQPKKPWDDQKKDVKKDRIGQKELKEGDAFEWKEGKKRERKDDGKTEWQQGSEQGKFDKEKDKGGKQKHHGEETKQWKDKERKKEKTGREDEGKSWKYKEGKKEWIEKSERKEKEAEDWKKTNRENRKEGKQWRGEEEKKDWKVGKDHAGKHKSKDEWKGEKEWKKGKDVIEASLKKDWKKKGEKKDGDWKSKDGKTGKGKDDRKQRDESKNHGNERKLWNENEQKNKNGKAERKKAEESRASPGQPEYWLQQRLRLQRRPKPPRQCGSAETCARAEGLLPVPFPEFRALLQTYLAKAEEAGVDASEREELDELASEFFRDGVFAHDQTSFREFVDNLEDILEDLVEGDDDDDAGGEDSEAEDEMEEFEREVIERFSALGAAEKVGGSKGEWRKQSGPGRG</sequence>
<dbReference type="InterPro" id="IPR051990">
    <property type="entry name" value="CCPG1/PBIP1"/>
</dbReference>